<dbReference type="PROSITE" id="PS51257">
    <property type="entry name" value="PROKAR_LIPOPROTEIN"/>
    <property type="match status" value="1"/>
</dbReference>
<accession>A0ABP9MFS6</accession>
<gene>
    <name evidence="1" type="ORF">GCM10023210_28780</name>
</gene>
<dbReference type="RefSeq" id="WP_345205383.1">
    <property type="nucleotide sequence ID" value="NZ_BAABHX010000004.1"/>
</dbReference>
<comment type="caution">
    <text evidence="1">The sequence shown here is derived from an EMBL/GenBank/DDBJ whole genome shotgun (WGS) entry which is preliminary data.</text>
</comment>
<organism evidence="1 2">
    <name type="scientific">Chryseobacterium ginsengisoli</name>
    <dbReference type="NCBI Taxonomy" id="363853"/>
    <lineage>
        <taxon>Bacteria</taxon>
        <taxon>Pseudomonadati</taxon>
        <taxon>Bacteroidota</taxon>
        <taxon>Flavobacteriia</taxon>
        <taxon>Flavobacteriales</taxon>
        <taxon>Weeksellaceae</taxon>
        <taxon>Chryseobacterium group</taxon>
        <taxon>Chryseobacterium</taxon>
    </lineage>
</organism>
<evidence type="ECO:0008006" key="3">
    <source>
        <dbReference type="Google" id="ProtNLM"/>
    </source>
</evidence>
<name>A0ABP9MFS6_9FLAO</name>
<evidence type="ECO:0000313" key="1">
    <source>
        <dbReference type="EMBL" id="GAA5095709.1"/>
    </source>
</evidence>
<proteinExistence type="predicted"/>
<protein>
    <recommendedName>
        <fullName evidence="3">Lipoprotein</fullName>
    </recommendedName>
</protein>
<reference evidence="2" key="1">
    <citation type="journal article" date="2019" name="Int. J. Syst. Evol. Microbiol.">
        <title>The Global Catalogue of Microorganisms (GCM) 10K type strain sequencing project: providing services to taxonomists for standard genome sequencing and annotation.</title>
        <authorList>
            <consortium name="The Broad Institute Genomics Platform"/>
            <consortium name="The Broad Institute Genome Sequencing Center for Infectious Disease"/>
            <person name="Wu L."/>
            <person name="Ma J."/>
        </authorList>
    </citation>
    <scope>NUCLEOTIDE SEQUENCE [LARGE SCALE GENOMIC DNA]</scope>
    <source>
        <strain evidence="2">JCM 18019</strain>
    </source>
</reference>
<dbReference type="Proteomes" id="UP001500353">
    <property type="component" value="Unassembled WGS sequence"/>
</dbReference>
<dbReference type="EMBL" id="BAABHX010000004">
    <property type="protein sequence ID" value="GAA5095709.1"/>
    <property type="molecule type" value="Genomic_DNA"/>
</dbReference>
<evidence type="ECO:0000313" key="2">
    <source>
        <dbReference type="Proteomes" id="UP001500353"/>
    </source>
</evidence>
<dbReference type="InterPro" id="IPR058087">
    <property type="entry name" value="XAC2610_dom"/>
</dbReference>
<dbReference type="NCBIfam" id="NF047539">
    <property type="entry name" value="XAC2610_fam"/>
    <property type="match status" value="1"/>
</dbReference>
<keyword evidence="2" id="KW-1185">Reference proteome</keyword>
<sequence>MRIIILLIISLTFFSCKKAEKINSTVSKAVQDSPVVIKDDQPEKELSNEEILKIQQEEERERSQIIRKYTIEKTNNNFKYKIYCEEQKNEVVNLRKIKILKSGKLIQEIKIPKDSAIIYHDYEFDFSSNEDWNFDGFPDVKMIKFVGMVDVEYYLWIYDKKSKKYNLCQSFSGILNPILNKKDKEITSKYHIGPTEYHFETYNYKNGKFVKTYEQVEGEDY</sequence>